<dbReference type="Proteomes" id="UP000195557">
    <property type="component" value="Unassembled WGS sequence"/>
</dbReference>
<reference evidence="6" key="1">
    <citation type="submission" date="2017-04" db="EMBL/GenBank/DDBJ databases">
        <title>Population genomics of picophytoplankton unveils novel chromosome hypervariability.</title>
        <authorList>
            <consortium name="DOE Joint Genome Institute"/>
            <person name="Blanc-Mathieu R."/>
            <person name="Krasovec M."/>
            <person name="Hebrard M."/>
            <person name="Yau S."/>
            <person name="Desgranges E."/>
            <person name="Martin J."/>
            <person name="Schackwitz W."/>
            <person name="Kuo A."/>
            <person name="Salin G."/>
            <person name="Donnadieu C."/>
            <person name="Desdevises Y."/>
            <person name="Sanchez-Ferandin S."/>
            <person name="Moreau H."/>
            <person name="Rivals E."/>
            <person name="Grigoriev I.V."/>
            <person name="Grimsley N."/>
            <person name="Eyre-Walker A."/>
            <person name="Piganeau G."/>
        </authorList>
    </citation>
    <scope>NUCLEOTIDE SEQUENCE [LARGE SCALE GENOMIC DNA]</scope>
    <source>
        <strain evidence="6">RCC 1115</strain>
    </source>
</reference>
<dbReference type="GO" id="GO:0016020">
    <property type="term" value="C:membrane"/>
    <property type="evidence" value="ECO:0007669"/>
    <property type="project" value="UniProtKB-SubCell"/>
</dbReference>
<proteinExistence type="predicted"/>
<gene>
    <name evidence="6" type="ORF">BE221DRAFT_72523</name>
</gene>
<keyword evidence="2 5" id="KW-0812">Transmembrane</keyword>
<keyword evidence="4 5" id="KW-0472">Membrane</keyword>
<dbReference type="AlphaFoldDB" id="A0A1Y5IJC7"/>
<evidence type="ECO:0000256" key="3">
    <source>
        <dbReference type="ARBA" id="ARBA00022989"/>
    </source>
</evidence>
<evidence type="ECO:0000256" key="4">
    <source>
        <dbReference type="ARBA" id="ARBA00023136"/>
    </source>
</evidence>
<dbReference type="InterPro" id="IPR029208">
    <property type="entry name" value="COX14"/>
</dbReference>
<evidence type="ECO:0000313" key="6">
    <source>
        <dbReference type="EMBL" id="OUS47065.1"/>
    </source>
</evidence>
<protein>
    <submittedName>
        <fullName evidence="6">Uncharacterized protein</fullName>
    </submittedName>
</protein>
<evidence type="ECO:0000256" key="1">
    <source>
        <dbReference type="ARBA" id="ARBA00004167"/>
    </source>
</evidence>
<dbReference type="EMBL" id="KZ155780">
    <property type="protein sequence ID" value="OUS47065.1"/>
    <property type="molecule type" value="Genomic_DNA"/>
</dbReference>
<keyword evidence="3 5" id="KW-1133">Transmembrane helix</keyword>
<organism evidence="6">
    <name type="scientific">Ostreococcus tauri</name>
    <name type="common">Marine green alga</name>
    <dbReference type="NCBI Taxonomy" id="70448"/>
    <lineage>
        <taxon>Eukaryota</taxon>
        <taxon>Viridiplantae</taxon>
        <taxon>Chlorophyta</taxon>
        <taxon>Mamiellophyceae</taxon>
        <taxon>Mamiellales</taxon>
        <taxon>Bathycoccaceae</taxon>
        <taxon>Ostreococcus</taxon>
    </lineage>
</organism>
<dbReference type="Pfam" id="PF14880">
    <property type="entry name" value="COX14"/>
    <property type="match status" value="1"/>
</dbReference>
<sequence length="61" mass="6438">MSRSLVDVAFRATTFGLFATTVVAGGWFVATAAKGFMHYAEASERAKRAEGGGGEGVRARR</sequence>
<evidence type="ECO:0000256" key="5">
    <source>
        <dbReference type="SAM" id="Phobius"/>
    </source>
</evidence>
<name>A0A1Y5IJC7_OSTTA</name>
<evidence type="ECO:0000256" key="2">
    <source>
        <dbReference type="ARBA" id="ARBA00022692"/>
    </source>
</evidence>
<feature type="transmembrane region" description="Helical" evidence="5">
    <location>
        <begin position="12"/>
        <end position="30"/>
    </location>
</feature>
<accession>A0A1Y5IJC7</accession>
<comment type="subcellular location">
    <subcellularLocation>
        <location evidence="1">Membrane</location>
        <topology evidence="1">Single-pass membrane protein</topology>
    </subcellularLocation>
</comment>